<proteinExistence type="predicted"/>
<organism evidence="1 2">
    <name type="scientific">Alternaria gaisen</name>
    <dbReference type="NCBI Taxonomy" id="167740"/>
    <lineage>
        <taxon>Eukaryota</taxon>
        <taxon>Fungi</taxon>
        <taxon>Dikarya</taxon>
        <taxon>Ascomycota</taxon>
        <taxon>Pezizomycotina</taxon>
        <taxon>Dothideomycetes</taxon>
        <taxon>Pleosporomycetidae</taxon>
        <taxon>Pleosporales</taxon>
        <taxon>Pleosporineae</taxon>
        <taxon>Pleosporaceae</taxon>
        <taxon>Alternaria</taxon>
        <taxon>Alternaria sect. Alternaria</taxon>
    </lineage>
</organism>
<dbReference type="EMBL" id="PDWZ02000020">
    <property type="protein sequence ID" value="KAB2098925.1"/>
    <property type="molecule type" value="Genomic_DNA"/>
</dbReference>
<sequence>MTSQVKIDSTAAGNHYMQKGLRTKQSCVRCLGAFGDGHLMYFGAHGCLMPDMADPAAADIFSAWKETSEKGEDIQYAKCLRCWILHQECVAVPDAEKKANKEITVLMNQFEAKERVTMTPNPHYNADSQGPAPDNPDEPAPTSGPVVNTWDTHVRDTYKFSEVELKTMEYQIRDKSSKLSKDLERKYKPFWDNLWLHSGAVSLSRSAEADIRPETKSRSGRAVRSKHKANEILDNRRVQEELSQTPKKRKTSEKARLELENDLAVLNAEVTALEEEQATARGPAKASVTKRLKLKNKEVDKLKAQLGGP</sequence>
<gene>
    <name evidence="1" type="ORF">AG0111_0g12850</name>
</gene>
<evidence type="ECO:0000313" key="2">
    <source>
        <dbReference type="Proteomes" id="UP000293547"/>
    </source>
</evidence>
<evidence type="ECO:0000313" key="1">
    <source>
        <dbReference type="EMBL" id="KAB2098925.1"/>
    </source>
</evidence>
<comment type="caution">
    <text evidence="1">The sequence shown here is derived from an EMBL/GenBank/DDBJ whole genome shotgun (WGS) entry which is preliminary data.</text>
</comment>
<reference evidence="1 2" key="1">
    <citation type="journal article" date="2019" name="bioRxiv">
        <title>Genomics, evolutionary history and diagnostics of the Alternaria alternata species group including apple and Asian pear pathotypes.</title>
        <authorList>
            <person name="Armitage A.D."/>
            <person name="Cockerton H.M."/>
            <person name="Sreenivasaprasad S."/>
            <person name="Woodhall J.W."/>
            <person name="Lane C.R."/>
            <person name="Harrison R.J."/>
            <person name="Clarkson J.P."/>
        </authorList>
    </citation>
    <scope>NUCLEOTIDE SEQUENCE [LARGE SCALE GENOMIC DNA]</scope>
    <source>
        <strain evidence="1 2">FERA 650</strain>
    </source>
</reference>
<keyword evidence="2" id="KW-1185">Reference proteome</keyword>
<accession>A0ACB6F3C7</accession>
<dbReference type="Proteomes" id="UP000293547">
    <property type="component" value="Unassembled WGS sequence"/>
</dbReference>
<name>A0ACB6F3C7_9PLEO</name>
<protein>
    <submittedName>
        <fullName evidence="1">Uncharacterized protein</fullName>
    </submittedName>
</protein>